<feature type="non-terminal residue" evidence="2">
    <location>
        <position position="1"/>
    </location>
</feature>
<accession>A0AA38C9T0</accession>
<evidence type="ECO:0000313" key="2">
    <source>
        <dbReference type="EMBL" id="KAH9294988.1"/>
    </source>
</evidence>
<keyword evidence="3" id="KW-1185">Reference proteome</keyword>
<evidence type="ECO:0000256" key="1">
    <source>
        <dbReference type="SAM" id="Phobius"/>
    </source>
</evidence>
<reference evidence="2 3" key="1">
    <citation type="journal article" date="2021" name="Nat. Plants">
        <title>The Taxus genome provides insights into paclitaxel biosynthesis.</title>
        <authorList>
            <person name="Xiong X."/>
            <person name="Gou J."/>
            <person name="Liao Q."/>
            <person name="Li Y."/>
            <person name="Zhou Q."/>
            <person name="Bi G."/>
            <person name="Li C."/>
            <person name="Du R."/>
            <person name="Wang X."/>
            <person name="Sun T."/>
            <person name="Guo L."/>
            <person name="Liang H."/>
            <person name="Lu P."/>
            <person name="Wu Y."/>
            <person name="Zhang Z."/>
            <person name="Ro D.K."/>
            <person name="Shang Y."/>
            <person name="Huang S."/>
            <person name="Yan J."/>
        </authorList>
    </citation>
    <scope>NUCLEOTIDE SEQUENCE [LARGE SCALE GENOMIC DNA]</scope>
    <source>
        <strain evidence="2">Ta-2019</strain>
    </source>
</reference>
<feature type="transmembrane region" description="Helical" evidence="1">
    <location>
        <begin position="217"/>
        <end position="240"/>
    </location>
</feature>
<organism evidence="2 3">
    <name type="scientific">Taxus chinensis</name>
    <name type="common">Chinese yew</name>
    <name type="synonym">Taxus wallichiana var. chinensis</name>
    <dbReference type="NCBI Taxonomy" id="29808"/>
    <lineage>
        <taxon>Eukaryota</taxon>
        <taxon>Viridiplantae</taxon>
        <taxon>Streptophyta</taxon>
        <taxon>Embryophyta</taxon>
        <taxon>Tracheophyta</taxon>
        <taxon>Spermatophyta</taxon>
        <taxon>Pinopsida</taxon>
        <taxon>Pinidae</taxon>
        <taxon>Conifers II</taxon>
        <taxon>Cupressales</taxon>
        <taxon>Taxaceae</taxon>
        <taxon>Taxus</taxon>
    </lineage>
</organism>
<dbReference type="Proteomes" id="UP000824469">
    <property type="component" value="Unassembled WGS sequence"/>
</dbReference>
<dbReference type="AlphaFoldDB" id="A0AA38C9T0"/>
<dbReference type="EMBL" id="JAHRHJ020000011">
    <property type="protein sequence ID" value="KAH9294988.1"/>
    <property type="molecule type" value="Genomic_DNA"/>
</dbReference>
<gene>
    <name evidence="2" type="ORF">KI387_038576</name>
</gene>
<evidence type="ECO:0000313" key="3">
    <source>
        <dbReference type="Proteomes" id="UP000824469"/>
    </source>
</evidence>
<sequence>FSETLLDPTFRLFKSELALDRFILDRSLSETHYFILSSWIGAPVGLRMGLSCYDVCASFFIKVLRLSQGHTTETPPNSTTDTAVILPHPDSDSASASPSDITVVVVDDDDPSDIAGISGVDHPAEISNQVKAVRKEKWNYLNCALGFMGVSLTFYAINFHSHSHFTRLILEMSLLLVCIIIGVLLFIVYHKIRDEEKLMLADTHINVEAVPDNPCQLLLFSLTACLATLLYISIAVNALVY</sequence>
<feature type="transmembrane region" description="Helical" evidence="1">
    <location>
        <begin position="138"/>
        <end position="157"/>
    </location>
</feature>
<comment type="caution">
    <text evidence="2">The sequence shown here is derived from an EMBL/GenBank/DDBJ whole genome shotgun (WGS) entry which is preliminary data.</text>
</comment>
<keyword evidence="1" id="KW-0812">Transmembrane</keyword>
<keyword evidence="1" id="KW-0472">Membrane</keyword>
<protein>
    <submittedName>
        <fullName evidence="2">Uncharacterized protein</fullName>
    </submittedName>
</protein>
<keyword evidence="1" id="KW-1133">Transmembrane helix</keyword>
<name>A0AA38C9T0_TAXCH</name>
<proteinExistence type="predicted"/>
<feature type="transmembrane region" description="Helical" evidence="1">
    <location>
        <begin position="169"/>
        <end position="189"/>
    </location>
</feature>